<evidence type="ECO:0000259" key="10">
    <source>
        <dbReference type="Pfam" id="PF01979"/>
    </source>
</evidence>
<dbReference type="PATRIC" id="fig|52.7.peg.2356"/>
<evidence type="ECO:0000313" key="11">
    <source>
        <dbReference type="EMBL" id="AKT38048.1"/>
    </source>
</evidence>
<name>A0A0K1EBU6_CHOCO</name>
<dbReference type="GO" id="GO:0008892">
    <property type="term" value="F:guanine deaminase activity"/>
    <property type="evidence" value="ECO:0007669"/>
    <property type="project" value="UniProtKB-UniRule"/>
</dbReference>
<dbReference type="InterPro" id="IPR014311">
    <property type="entry name" value="Guanine_deaminase"/>
</dbReference>
<feature type="region of interest" description="Disordered" evidence="9">
    <location>
        <begin position="32"/>
        <end position="75"/>
    </location>
</feature>
<organism evidence="11 12">
    <name type="scientific">Chondromyces crocatus</name>
    <dbReference type="NCBI Taxonomy" id="52"/>
    <lineage>
        <taxon>Bacteria</taxon>
        <taxon>Pseudomonadati</taxon>
        <taxon>Myxococcota</taxon>
        <taxon>Polyangia</taxon>
        <taxon>Polyangiales</taxon>
        <taxon>Polyangiaceae</taxon>
        <taxon>Chondromyces</taxon>
    </lineage>
</organism>
<evidence type="ECO:0000313" key="12">
    <source>
        <dbReference type="Proteomes" id="UP000067626"/>
    </source>
</evidence>
<dbReference type="RefSeq" id="WP_082362379.1">
    <property type="nucleotide sequence ID" value="NZ_CP012159.1"/>
</dbReference>
<dbReference type="InterPro" id="IPR032466">
    <property type="entry name" value="Metal_Hydrolase"/>
</dbReference>
<evidence type="ECO:0000256" key="4">
    <source>
        <dbReference type="ARBA" id="ARBA00022723"/>
    </source>
</evidence>
<evidence type="ECO:0000256" key="9">
    <source>
        <dbReference type="SAM" id="MobiDB-lite"/>
    </source>
</evidence>
<evidence type="ECO:0000256" key="2">
    <source>
        <dbReference type="ARBA" id="ARBA00006745"/>
    </source>
</evidence>
<gene>
    <name evidence="11" type="primary">guaD</name>
    <name evidence="11" type="ORF">CMC5_021890</name>
</gene>
<dbReference type="GO" id="GO:0006147">
    <property type="term" value="P:guanine catabolic process"/>
    <property type="evidence" value="ECO:0007669"/>
    <property type="project" value="UniProtKB-UniRule"/>
</dbReference>
<dbReference type="GO" id="GO:0008270">
    <property type="term" value="F:zinc ion binding"/>
    <property type="evidence" value="ECO:0007669"/>
    <property type="project" value="UniProtKB-UniRule"/>
</dbReference>
<dbReference type="EC" id="3.5.4.3" evidence="3 7"/>
<dbReference type="OrthoDB" id="9807210at2"/>
<dbReference type="PANTHER" id="PTHR11271:SF6">
    <property type="entry name" value="GUANINE DEAMINASE"/>
    <property type="match status" value="1"/>
</dbReference>
<evidence type="ECO:0000256" key="6">
    <source>
        <dbReference type="ARBA" id="ARBA00022833"/>
    </source>
</evidence>
<dbReference type="Gene3D" id="2.30.40.10">
    <property type="entry name" value="Urease, subunit C, domain 1"/>
    <property type="match status" value="1"/>
</dbReference>
<reference evidence="11 12" key="1">
    <citation type="submission" date="2015-07" db="EMBL/GenBank/DDBJ databases">
        <title>Genome analysis of myxobacterium Chondromyces crocatus Cm c5 reveals a high potential for natural compound synthesis and the genetic basis for the loss of fruiting body formation.</title>
        <authorList>
            <person name="Zaburannyi N."/>
            <person name="Bunk B."/>
            <person name="Maier J."/>
            <person name="Overmann J."/>
            <person name="Mueller R."/>
        </authorList>
    </citation>
    <scope>NUCLEOTIDE SEQUENCE [LARGE SCALE GENOMIC DNA]</scope>
    <source>
        <strain evidence="11 12">Cm c5</strain>
    </source>
</reference>
<dbReference type="PANTHER" id="PTHR11271">
    <property type="entry name" value="GUANINE DEAMINASE"/>
    <property type="match status" value="1"/>
</dbReference>
<dbReference type="NCBIfam" id="TIGR02967">
    <property type="entry name" value="guan_deamin"/>
    <property type="match status" value="1"/>
</dbReference>
<comment type="cofactor">
    <cofactor evidence="8">
        <name>Zn(2+)</name>
        <dbReference type="ChEBI" id="CHEBI:29105"/>
    </cofactor>
    <text evidence="8">Binds 1 zinc ion per subunit.</text>
</comment>
<dbReference type="STRING" id="52.CMC5_021890"/>
<dbReference type="InterPro" id="IPR011059">
    <property type="entry name" value="Metal-dep_hydrolase_composite"/>
</dbReference>
<feature type="compositionally biased region" description="Pro residues" evidence="9">
    <location>
        <begin position="41"/>
        <end position="73"/>
    </location>
</feature>
<comment type="pathway">
    <text evidence="1 8">Purine metabolism; guanine degradation; xanthine from guanine: step 1/1.</text>
</comment>
<dbReference type="KEGG" id="ccro:CMC5_021890"/>
<dbReference type="NCBIfam" id="NF006679">
    <property type="entry name" value="PRK09228.1"/>
    <property type="match status" value="1"/>
</dbReference>
<accession>A0A0K1EBU6</accession>
<dbReference type="Proteomes" id="UP000067626">
    <property type="component" value="Chromosome"/>
</dbReference>
<keyword evidence="5 8" id="KW-0378">Hydrolase</keyword>
<evidence type="ECO:0000256" key="5">
    <source>
        <dbReference type="ARBA" id="ARBA00022801"/>
    </source>
</evidence>
<dbReference type="UniPathway" id="UPA00603">
    <property type="reaction ID" value="UER00660"/>
</dbReference>
<evidence type="ECO:0000256" key="7">
    <source>
        <dbReference type="NCBIfam" id="TIGR02967"/>
    </source>
</evidence>
<comment type="catalytic activity">
    <reaction evidence="8">
        <text>guanine + H2O + H(+) = xanthine + NH4(+)</text>
        <dbReference type="Rhea" id="RHEA:14665"/>
        <dbReference type="ChEBI" id="CHEBI:15377"/>
        <dbReference type="ChEBI" id="CHEBI:15378"/>
        <dbReference type="ChEBI" id="CHEBI:16235"/>
        <dbReference type="ChEBI" id="CHEBI:17712"/>
        <dbReference type="ChEBI" id="CHEBI:28938"/>
        <dbReference type="EC" id="3.5.4.3"/>
    </reaction>
</comment>
<dbReference type="Pfam" id="PF01979">
    <property type="entry name" value="Amidohydro_1"/>
    <property type="match status" value="1"/>
</dbReference>
<dbReference type="Gene3D" id="3.20.20.140">
    <property type="entry name" value="Metal-dependent hydrolases"/>
    <property type="match status" value="1"/>
</dbReference>
<dbReference type="InterPro" id="IPR051607">
    <property type="entry name" value="Metallo-dep_hydrolases"/>
</dbReference>
<dbReference type="GO" id="GO:0005829">
    <property type="term" value="C:cytosol"/>
    <property type="evidence" value="ECO:0007669"/>
    <property type="project" value="TreeGrafter"/>
</dbReference>
<protein>
    <recommendedName>
        <fullName evidence="3 7">Guanine deaminase</fullName>
        <shortName evidence="8">Guanase</shortName>
        <ecNumber evidence="3 7">3.5.4.3</ecNumber>
    </recommendedName>
    <alternativeName>
        <fullName evidence="8">Guanine aminohydrolase</fullName>
    </alternativeName>
</protein>
<keyword evidence="6 8" id="KW-0862">Zinc</keyword>
<dbReference type="SUPFAM" id="SSF51556">
    <property type="entry name" value="Metallo-dependent hydrolases"/>
    <property type="match status" value="1"/>
</dbReference>
<dbReference type="EMBL" id="CP012159">
    <property type="protein sequence ID" value="AKT38048.1"/>
    <property type="molecule type" value="Genomic_DNA"/>
</dbReference>
<dbReference type="SUPFAM" id="SSF51338">
    <property type="entry name" value="Composite domain of metallo-dependent hydrolases"/>
    <property type="match status" value="1"/>
</dbReference>
<evidence type="ECO:0000256" key="8">
    <source>
        <dbReference type="RuleBase" id="RU366009"/>
    </source>
</evidence>
<keyword evidence="4 8" id="KW-0479">Metal-binding</keyword>
<sequence length="476" mass="51477">MIRSAPPVLPLGTRAYRGRLLTPVQAAFPGPARVARAGASSPPPASRPPASRPPASRPPVSRPPARPSTLPPRPAERARLRYIDDAILLVAPEGHIVSAEPAALTSFRGPILDLRPAVLIPGFVDAHLHFPQTRITGSASGPLLEWLDRSVFPEEARFHDPAYAAAVADDFIRRLLLAGTTTSVAFSSAHPTATDQLFDALHRTGLRGVAGLTLMDQNCPEALRLGHREAVPAMRDLIQKWHGKDEGRLRFVITPRFAPSCSRALLEAAADLADEHQLFIQTHIAEQPAEAEAALRACPWGTDYLDIYDRLGLLGPRTLFAHAIHLSDREWDRIAEAGARVAHCPDSNFFLGSGRMALDEPRRRGIPVALGSDIGAGRSFDMRRAMSHAFDNALCLGNRLSPAELFTLATLGGAEALDLADHIGTLEAGKEADFLAVRCPDHITTEAEILAQLAFASEESRVLRVYVRGAQVHPIP</sequence>
<evidence type="ECO:0000256" key="3">
    <source>
        <dbReference type="ARBA" id="ARBA00012781"/>
    </source>
</evidence>
<proteinExistence type="inferred from homology"/>
<dbReference type="AlphaFoldDB" id="A0A0K1EBU6"/>
<comment type="similarity">
    <text evidence="2 8">Belongs to the metallo-dependent hydrolases superfamily. ATZ/TRZ family.</text>
</comment>
<feature type="domain" description="Amidohydrolase-related" evidence="10">
    <location>
        <begin position="118"/>
        <end position="471"/>
    </location>
</feature>
<keyword evidence="12" id="KW-1185">Reference proteome</keyword>
<dbReference type="InterPro" id="IPR006680">
    <property type="entry name" value="Amidohydro-rel"/>
</dbReference>
<evidence type="ECO:0000256" key="1">
    <source>
        <dbReference type="ARBA" id="ARBA00004984"/>
    </source>
</evidence>
<comment type="function">
    <text evidence="8">Catalyzes the hydrolytic deamination of guanine, producing xanthine and ammonia.</text>
</comment>